<evidence type="ECO:0000256" key="5">
    <source>
        <dbReference type="ARBA" id="ARBA00022989"/>
    </source>
</evidence>
<evidence type="ECO:0000259" key="12">
    <source>
        <dbReference type="Pfam" id="PF10099"/>
    </source>
</evidence>
<evidence type="ECO:0000256" key="11">
    <source>
        <dbReference type="SAM" id="Phobius"/>
    </source>
</evidence>
<evidence type="ECO:0000256" key="1">
    <source>
        <dbReference type="ARBA" id="ARBA00004167"/>
    </source>
</evidence>
<keyword evidence="4 11" id="KW-0812">Transmembrane</keyword>
<dbReference type="InterPro" id="IPR018764">
    <property type="entry name" value="RskA_C"/>
</dbReference>
<keyword evidence="3" id="KW-1003">Cell membrane</keyword>
<evidence type="ECO:0000256" key="8">
    <source>
        <dbReference type="ARBA" id="ARBA00024438"/>
    </source>
</evidence>
<dbReference type="InterPro" id="IPR041916">
    <property type="entry name" value="Anti_sigma_zinc_sf"/>
</dbReference>
<sequence length="256" mass="28595">MMDENRRTTICDLCLDYVSETCTDEERAVFERHLSECADCQAEIDELRIVWEALPEQMERIEPPNDLKQQVMDAVMALDDTDITDITTAKPSNKRFFKIERWKLIASIAAVVAVILTGSVWNYQLYRDRLAVPFPLEQALNAPAAQIERLVSLKPQTVGDTRSYGVACIIQNGQSKQFIVYVFGAPATSDTEAYQVWLLHDGERKSAGTFRVDERGIGVLAMPIASDSPSFDAVGITLEPDDRGDKPRGAKMFGSV</sequence>
<dbReference type="PANTHER" id="PTHR37461">
    <property type="entry name" value="ANTI-SIGMA-K FACTOR RSKA"/>
    <property type="match status" value="1"/>
</dbReference>
<accession>A0ABS4J1V2</accession>
<keyword evidence="6 11" id="KW-0472">Membrane</keyword>
<dbReference type="Pfam" id="PF10099">
    <property type="entry name" value="RskA_C"/>
    <property type="match status" value="1"/>
</dbReference>
<dbReference type="InterPro" id="IPR027383">
    <property type="entry name" value="Znf_put"/>
</dbReference>
<dbReference type="Pfam" id="PF13490">
    <property type="entry name" value="zf-HC2"/>
    <property type="match status" value="1"/>
</dbReference>
<keyword evidence="5 11" id="KW-1133">Transmembrane helix</keyword>
<dbReference type="PANTHER" id="PTHR37461:SF1">
    <property type="entry name" value="ANTI-SIGMA-K FACTOR RSKA"/>
    <property type="match status" value="1"/>
</dbReference>
<comment type="caution">
    <text evidence="14">The sequence shown here is derived from an EMBL/GenBank/DDBJ whole genome shotgun (WGS) entry which is preliminary data.</text>
</comment>
<evidence type="ECO:0000256" key="4">
    <source>
        <dbReference type="ARBA" id="ARBA00022692"/>
    </source>
</evidence>
<evidence type="ECO:0000256" key="7">
    <source>
        <dbReference type="ARBA" id="ARBA00024353"/>
    </source>
</evidence>
<dbReference type="Proteomes" id="UP001519287">
    <property type="component" value="Unassembled WGS sequence"/>
</dbReference>
<organism evidence="14 15">
    <name type="scientific">Paenibacillus eucommiae</name>
    <dbReference type="NCBI Taxonomy" id="1355755"/>
    <lineage>
        <taxon>Bacteria</taxon>
        <taxon>Bacillati</taxon>
        <taxon>Bacillota</taxon>
        <taxon>Bacilli</taxon>
        <taxon>Bacillales</taxon>
        <taxon>Paenibacillaceae</taxon>
        <taxon>Paenibacillus</taxon>
    </lineage>
</organism>
<proteinExistence type="inferred from homology"/>
<evidence type="ECO:0000256" key="10">
    <source>
        <dbReference type="ARBA" id="ARBA00030803"/>
    </source>
</evidence>
<comment type="subcellular location">
    <subcellularLocation>
        <location evidence="2">Cell membrane</location>
    </subcellularLocation>
    <subcellularLocation>
        <location evidence="1">Membrane</location>
        <topology evidence="1">Single-pass membrane protein</topology>
    </subcellularLocation>
</comment>
<dbReference type="Gene3D" id="1.10.10.1320">
    <property type="entry name" value="Anti-sigma factor, zinc-finger domain"/>
    <property type="match status" value="1"/>
</dbReference>
<reference evidence="14 15" key="1">
    <citation type="submission" date="2021-03" db="EMBL/GenBank/DDBJ databases">
        <title>Genomic Encyclopedia of Type Strains, Phase IV (KMG-IV): sequencing the most valuable type-strain genomes for metagenomic binning, comparative biology and taxonomic classification.</title>
        <authorList>
            <person name="Goeker M."/>
        </authorList>
    </citation>
    <scope>NUCLEOTIDE SEQUENCE [LARGE SCALE GENOMIC DNA]</scope>
    <source>
        <strain evidence="14 15">DSM 26048</strain>
    </source>
</reference>
<dbReference type="InterPro" id="IPR051474">
    <property type="entry name" value="Anti-sigma-K/W_factor"/>
</dbReference>
<evidence type="ECO:0000259" key="13">
    <source>
        <dbReference type="Pfam" id="PF13490"/>
    </source>
</evidence>
<evidence type="ECO:0000256" key="9">
    <source>
        <dbReference type="ARBA" id="ARBA00029829"/>
    </source>
</evidence>
<comment type="similarity">
    <text evidence="7">Belongs to the zinc-associated anti-sigma factor (ZAS) superfamily. Anti-sigma-W factor family.</text>
</comment>
<evidence type="ECO:0000256" key="2">
    <source>
        <dbReference type="ARBA" id="ARBA00004236"/>
    </source>
</evidence>
<protein>
    <recommendedName>
        <fullName evidence="8">Anti-sigma-W factor RsiW</fullName>
    </recommendedName>
    <alternativeName>
        <fullName evidence="10">Regulator of SigK</fullName>
    </alternativeName>
    <alternativeName>
        <fullName evidence="9">Sigma-K anti-sigma factor RskA</fullName>
    </alternativeName>
</protein>
<dbReference type="RefSeq" id="WP_209975034.1">
    <property type="nucleotide sequence ID" value="NZ_JAGGLB010000018.1"/>
</dbReference>
<evidence type="ECO:0000256" key="6">
    <source>
        <dbReference type="ARBA" id="ARBA00023136"/>
    </source>
</evidence>
<feature type="domain" description="Putative zinc-finger" evidence="13">
    <location>
        <begin position="15"/>
        <end position="41"/>
    </location>
</feature>
<evidence type="ECO:0000313" key="14">
    <source>
        <dbReference type="EMBL" id="MBP1993295.1"/>
    </source>
</evidence>
<evidence type="ECO:0000313" key="15">
    <source>
        <dbReference type="Proteomes" id="UP001519287"/>
    </source>
</evidence>
<dbReference type="EMBL" id="JAGGLB010000018">
    <property type="protein sequence ID" value="MBP1993295.1"/>
    <property type="molecule type" value="Genomic_DNA"/>
</dbReference>
<feature type="transmembrane region" description="Helical" evidence="11">
    <location>
        <begin position="104"/>
        <end position="123"/>
    </location>
</feature>
<keyword evidence="15" id="KW-1185">Reference proteome</keyword>
<name>A0ABS4J1V2_9BACL</name>
<evidence type="ECO:0000256" key="3">
    <source>
        <dbReference type="ARBA" id="ARBA00022475"/>
    </source>
</evidence>
<gene>
    <name evidence="14" type="ORF">J2Z66_004916</name>
</gene>
<feature type="domain" description="Anti-sigma K factor RskA C-terminal" evidence="12">
    <location>
        <begin position="106"/>
        <end position="247"/>
    </location>
</feature>